<gene>
    <name evidence="16" type="ORF">DMAD_01007</name>
</gene>
<evidence type="ECO:0000256" key="5">
    <source>
        <dbReference type="ARBA" id="ARBA00022786"/>
    </source>
</evidence>
<evidence type="ECO:0000256" key="8">
    <source>
        <dbReference type="ARBA" id="ARBA00023242"/>
    </source>
</evidence>
<dbReference type="Gene3D" id="3.40.532.10">
    <property type="entry name" value="Peptidase C12, ubiquitin carboxyl-terminal hydrolase"/>
    <property type="match status" value="1"/>
</dbReference>
<dbReference type="Pfam" id="PF18031">
    <property type="entry name" value="UCH_C"/>
    <property type="match status" value="1"/>
</dbReference>
<protein>
    <recommendedName>
        <fullName evidence="14">Ubiquitin carboxyl-terminal hydrolase</fullName>
        <ecNumber evidence="14">3.4.19.12</ecNumber>
    </recommendedName>
</protein>
<evidence type="ECO:0000256" key="14">
    <source>
        <dbReference type="RuleBase" id="RU361215"/>
    </source>
</evidence>
<dbReference type="AlphaFoldDB" id="A0AAU9G032"/>
<feature type="domain" description="UCH catalytic" evidence="15">
    <location>
        <begin position="56"/>
        <end position="274"/>
    </location>
</feature>
<comment type="subcellular location">
    <subcellularLocation>
        <location evidence="2">Nucleus</location>
    </subcellularLocation>
</comment>
<evidence type="ECO:0000256" key="12">
    <source>
        <dbReference type="PIRSR" id="PIRSR038120-2"/>
    </source>
</evidence>
<dbReference type="EC" id="3.4.19.12" evidence="14"/>
<evidence type="ECO:0000256" key="13">
    <source>
        <dbReference type="PROSITE-ProRule" id="PRU01393"/>
    </source>
</evidence>
<dbReference type="InterPro" id="IPR036959">
    <property type="entry name" value="Peptidase_C12_UCH_sf"/>
</dbReference>
<dbReference type="GO" id="GO:0004843">
    <property type="term" value="F:cysteine-type deubiquitinase activity"/>
    <property type="evidence" value="ECO:0007669"/>
    <property type="project" value="UniProtKB-UniRule"/>
</dbReference>
<dbReference type="SUPFAM" id="SSF54001">
    <property type="entry name" value="Cysteine proteinases"/>
    <property type="match status" value="1"/>
</dbReference>
<evidence type="ECO:0000256" key="10">
    <source>
        <dbReference type="ARBA" id="ARBA00049710"/>
    </source>
</evidence>
<keyword evidence="4 13" id="KW-0645">Protease</keyword>
<dbReference type="FunFam" id="3.40.532.10:FF:000003">
    <property type="entry name" value="Ubiquitin carboxyl-terminal hydrolase"/>
    <property type="match status" value="1"/>
</dbReference>
<dbReference type="EMBL" id="AP029266">
    <property type="protein sequence ID" value="BFG01191.1"/>
    <property type="molecule type" value="Genomic_DNA"/>
</dbReference>
<reference evidence="16 17" key="1">
    <citation type="submission" date="2024-02" db="EMBL/GenBank/DDBJ databases">
        <title>A chromosome-level genome assembly of Drosophila madeirensis, a fruit fly species endemic to Madeira island.</title>
        <authorList>
            <person name="Tomihara K."/>
            <person name="Llopart A."/>
            <person name="Yamamoto D."/>
        </authorList>
    </citation>
    <scope>NUCLEOTIDE SEQUENCE [LARGE SCALE GENOMIC DNA]</scope>
    <source>
        <strain evidence="16 17">RF1</strain>
    </source>
</reference>
<dbReference type="Proteomes" id="UP001500889">
    <property type="component" value="Chromosome A"/>
</dbReference>
<feature type="active site" description="Proton donor" evidence="11 13">
    <location>
        <position position="212"/>
    </location>
</feature>
<evidence type="ECO:0000256" key="6">
    <source>
        <dbReference type="ARBA" id="ARBA00022801"/>
    </source>
</evidence>
<feature type="site" description="Important for enzyme activity" evidence="12 13">
    <location>
        <position position="227"/>
    </location>
</feature>
<dbReference type="GO" id="GO:0006511">
    <property type="term" value="P:ubiquitin-dependent protein catabolic process"/>
    <property type="evidence" value="ECO:0007669"/>
    <property type="project" value="UniProtKB-UniRule"/>
</dbReference>
<sequence length="382" mass="44183">MDRTVHNVTQFQNCLVGVQKLHPQSIMEDSNGMENLQAAATTSDLNTDTEAAVNDSWCDIESDPGVFTQLIRDFGCVGAQVEEIWSLEANIFHNLEPIHGLIFLFKWMHDEQPDGRVVSNFDENIYFAKQVVENSCATQAILSLLLNLRHPDIELGETLTRFKDLTIRLDPLRRGYCLGNDRKIRTAHNSFARPTFIVNESQEEEIEDATYHFVSYMPIGERLYELDGLRLGPTELAVIAPGQNWLDIARPIIEARMHSYSTDEIHFNLMALVSDRQRFYERQIEQLQRDSLQLPQPQREAEMNELLHRLRVEKEKNRQYSVENARRRHNYVPFIVELLKQMGEIGELTPILVEAKLNAHEANESSEKVEVEDEFYLSQILE</sequence>
<keyword evidence="6 13" id="KW-0378">Hydrolase</keyword>
<dbReference type="PANTHER" id="PTHR10589:SF16">
    <property type="entry name" value="UBIQUITIN CARBOXYL-TERMINAL HYDROLASE ISOZYME L5"/>
    <property type="match status" value="1"/>
</dbReference>
<keyword evidence="5 13" id="KW-0833">Ubl conjugation pathway</keyword>
<evidence type="ECO:0000259" key="15">
    <source>
        <dbReference type="PROSITE" id="PS52048"/>
    </source>
</evidence>
<comment type="catalytic activity">
    <reaction evidence="1 13 14">
        <text>Thiol-dependent hydrolysis of ester, thioester, amide, peptide and isopeptide bonds formed by the C-terminal Gly of ubiquitin (a 76-residue protein attached to proteins as an intracellular targeting signal).</text>
        <dbReference type="EC" id="3.4.19.12"/>
    </reaction>
</comment>
<evidence type="ECO:0000256" key="2">
    <source>
        <dbReference type="ARBA" id="ARBA00004123"/>
    </source>
</evidence>
<dbReference type="InterPro" id="IPR041507">
    <property type="entry name" value="UCH_C"/>
</dbReference>
<evidence type="ECO:0000313" key="17">
    <source>
        <dbReference type="Proteomes" id="UP001500889"/>
    </source>
</evidence>
<evidence type="ECO:0000256" key="1">
    <source>
        <dbReference type="ARBA" id="ARBA00000707"/>
    </source>
</evidence>
<dbReference type="InterPro" id="IPR038765">
    <property type="entry name" value="Papain-like_cys_pep_sf"/>
</dbReference>
<comment type="similarity">
    <text evidence="3 13 14">Belongs to the peptidase C12 family.</text>
</comment>
<dbReference type="GO" id="GO:0016579">
    <property type="term" value="P:protein deubiquitination"/>
    <property type="evidence" value="ECO:0007669"/>
    <property type="project" value="InterPro"/>
</dbReference>
<dbReference type="CDD" id="cd09617">
    <property type="entry name" value="Peptidase_C12_UCH37_BAP1"/>
    <property type="match status" value="1"/>
</dbReference>
<dbReference type="GO" id="GO:0005634">
    <property type="term" value="C:nucleus"/>
    <property type="evidence" value="ECO:0007669"/>
    <property type="project" value="UniProtKB-SubCell"/>
</dbReference>
<dbReference type="PRINTS" id="PR00707">
    <property type="entry name" value="UBCTHYDRLASE"/>
</dbReference>
<evidence type="ECO:0000256" key="11">
    <source>
        <dbReference type="PIRSR" id="PIRSR038120-1"/>
    </source>
</evidence>
<dbReference type="Gene3D" id="1.20.58.860">
    <property type="match status" value="1"/>
</dbReference>
<dbReference type="PROSITE" id="PS52048">
    <property type="entry name" value="UCH_DOMAIN"/>
    <property type="match status" value="1"/>
</dbReference>
<keyword evidence="17" id="KW-1185">Reference proteome</keyword>
<dbReference type="InterPro" id="IPR017390">
    <property type="entry name" value="Ubiquitinyl_hydrolase_UCH37"/>
</dbReference>
<dbReference type="PROSITE" id="PS52049">
    <property type="entry name" value="ULD"/>
    <property type="match status" value="1"/>
</dbReference>
<proteinExistence type="inferred from homology"/>
<evidence type="ECO:0000256" key="7">
    <source>
        <dbReference type="ARBA" id="ARBA00022807"/>
    </source>
</evidence>
<dbReference type="PANTHER" id="PTHR10589">
    <property type="entry name" value="UBIQUITIN CARBOXYL-TERMINAL HYDROLASE"/>
    <property type="match status" value="1"/>
</dbReference>
<dbReference type="Pfam" id="PF01088">
    <property type="entry name" value="Peptidase_C12"/>
    <property type="match status" value="1"/>
</dbReference>
<comment type="function">
    <text evidence="9">Catalytic component of the polycomb repressive deubiquitinase (PR-DUB) complex, a complex that specifically mediates deubiquitination of histone H2A monoubiquitinated at 'Lys-119' (H2AK118ub1). Mediates bisymmetric organization of the PR-DUB complex and is involved in association with nucleosomes to mediate deubiquitination. Does not deubiquitinate monoubiquitinated histone H2B. Required to maintain the transcriptionally repressive state of homeotic genes throughout development. The PR-DUB complex has weak or no activity toward 'Lys-48'- and 'Lys-63'-linked polyubiquitin chains. Polycomb group (PcG) protein.</text>
</comment>
<feature type="active site" description="Nucleophile" evidence="11 13">
    <location>
        <position position="136"/>
    </location>
</feature>
<evidence type="ECO:0000256" key="9">
    <source>
        <dbReference type="ARBA" id="ARBA00046227"/>
    </source>
</evidence>
<evidence type="ECO:0000256" key="3">
    <source>
        <dbReference type="ARBA" id="ARBA00009326"/>
    </source>
</evidence>
<accession>A0AAU9G032</accession>
<evidence type="ECO:0000256" key="4">
    <source>
        <dbReference type="ARBA" id="ARBA00022670"/>
    </source>
</evidence>
<keyword evidence="7 13" id="KW-0788">Thiol protease</keyword>
<comment type="subunit">
    <text evidence="10">Catalytic component of the polycomb repressive deubiquitinase (PR-DUB) complex, at least composed of caly/calypso, Asx and sba (MBD5/6 homolog). The PR-DUB complex associates with nucleosomes to mediate deubiquitination of histone H2AK118ub1 substrates; the association requires the positively charged C-terminal tail of caly, probably due to direct binding of DNA. Interacts (via ULD domain) with Asx (via DEUBAD domain); the interaction produces a stable heterodimer with a composite binding site for ubiquitin. Homodimerizes (via coiled-coil hinge-region between the UCH and ULD domains) to mediate assembly of 2 copies of the caly-Asx heterodimer into a bisymmetric tetramer; dimerization enhances PR-DUB association with nucleosomes.</text>
</comment>
<dbReference type="InterPro" id="IPR001578">
    <property type="entry name" value="Peptidase_C12_UCH"/>
</dbReference>
<evidence type="ECO:0000313" key="16">
    <source>
        <dbReference type="EMBL" id="BFG01191.1"/>
    </source>
</evidence>
<organism evidence="16 17">
    <name type="scientific">Drosophila madeirensis</name>
    <name type="common">Fruit fly</name>
    <dbReference type="NCBI Taxonomy" id="30013"/>
    <lineage>
        <taxon>Eukaryota</taxon>
        <taxon>Metazoa</taxon>
        <taxon>Ecdysozoa</taxon>
        <taxon>Arthropoda</taxon>
        <taxon>Hexapoda</taxon>
        <taxon>Insecta</taxon>
        <taxon>Pterygota</taxon>
        <taxon>Neoptera</taxon>
        <taxon>Endopterygota</taxon>
        <taxon>Diptera</taxon>
        <taxon>Brachycera</taxon>
        <taxon>Muscomorpha</taxon>
        <taxon>Ephydroidea</taxon>
        <taxon>Drosophilidae</taxon>
        <taxon>Drosophila</taxon>
        <taxon>Sophophora</taxon>
    </lineage>
</organism>
<dbReference type="PIRSF" id="PIRSF038120">
    <property type="entry name" value="Ubiquitinyl_hydrolase_UCH37"/>
    <property type="match status" value="1"/>
</dbReference>
<keyword evidence="8" id="KW-0539">Nucleus</keyword>
<dbReference type="GO" id="GO:0005737">
    <property type="term" value="C:cytoplasm"/>
    <property type="evidence" value="ECO:0007669"/>
    <property type="project" value="TreeGrafter"/>
</dbReference>
<name>A0AAU9G032_DROMD</name>
<feature type="site" description="Transition state stabilizer" evidence="13">
    <location>
        <position position="130"/>
    </location>
</feature>